<protein>
    <submittedName>
        <fullName evidence="1">HK97 family phage portal protein</fullName>
    </submittedName>
</protein>
<gene>
    <name evidence="1" type="ORF">IQ35_00668</name>
</gene>
<dbReference type="NCBIfam" id="TIGR01537">
    <property type="entry name" value="portal_HK97"/>
    <property type="match status" value="1"/>
</dbReference>
<dbReference type="Proteomes" id="UP000316624">
    <property type="component" value="Unassembled WGS sequence"/>
</dbReference>
<proteinExistence type="predicted"/>
<dbReference type="Pfam" id="PF04860">
    <property type="entry name" value="Phage_portal"/>
    <property type="match status" value="1"/>
</dbReference>
<accession>A0A562KN18</accession>
<keyword evidence="2" id="KW-1185">Reference proteome</keyword>
<dbReference type="AlphaFoldDB" id="A0A562KN18"/>
<reference evidence="1 2" key="1">
    <citation type="journal article" date="2015" name="Stand. Genomic Sci.">
        <title>Genomic Encyclopedia of Bacterial and Archaeal Type Strains, Phase III: the genomes of soil and plant-associated and newly described type strains.</title>
        <authorList>
            <person name="Whitman W.B."/>
            <person name="Woyke T."/>
            <person name="Klenk H.P."/>
            <person name="Zhou Y."/>
            <person name="Lilburn T.G."/>
            <person name="Beck B.J."/>
            <person name="De Vos P."/>
            <person name="Vandamme P."/>
            <person name="Eisen J.A."/>
            <person name="Garrity G."/>
            <person name="Hugenholtz P."/>
            <person name="Kyrpides N.C."/>
        </authorList>
    </citation>
    <scope>NUCLEOTIDE SEQUENCE [LARGE SCALE GENOMIC DNA]</scope>
    <source>
        <strain evidence="1 2">CGMCC 1.7748</strain>
    </source>
</reference>
<evidence type="ECO:0000313" key="2">
    <source>
        <dbReference type="Proteomes" id="UP000316624"/>
    </source>
</evidence>
<dbReference type="EMBL" id="VLKK01000002">
    <property type="protein sequence ID" value="TWH96737.1"/>
    <property type="molecule type" value="Genomic_DNA"/>
</dbReference>
<evidence type="ECO:0000313" key="1">
    <source>
        <dbReference type="EMBL" id="TWH96737.1"/>
    </source>
</evidence>
<dbReference type="InterPro" id="IPR006944">
    <property type="entry name" value="Phage/GTA_portal"/>
</dbReference>
<organism evidence="1 2">
    <name type="scientific">Sphingobium wenxiniae (strain DSM 21828 / CGMCC 1.7748 / JZ-1)</name>
    <dbReference type="NCBI Taxonomy" id="595605"/>
    <lineage>
        <taxon>Bacteria</taxon>
        <taxon>Pseudomonadati</taxon>
        <taxon>Pseudomonadota</taxon>
        <taxon>Alphaproteobacteria</taxon>
        <taxon>Sphingomonadales</taxon>
        <taxon>Sphingomonadaceae</taxon>
        <taxon>Sphingobium</taxon>
    </lineage>
</organism>
<dbReference type="RefSeq" id="WP_145072062.1">
    <property type="nucleotide sequence ID" value="NZ_JACIIY010000026.1"/>
</dbReference>
<sequence>MGWRDWLGLEQRSSIENPTVPVSSENFLALFGVQSGNLPHVTIDSALTVPAVSAAVTFLSSSMANLPLHAFRVKGEGSERIRGGIQRLLNEAPNPEWTSFGWRKYMWQQVFTGGRGVSWIERSGTSIVAIWPMDPVATAVKRIGGRKFYAFEGKAAAYPAADVIDVPYLLKRDQLGSYSPIANGAKAIALALAMGDYAGDFFAGGGVPPLALSGPLPQGPEAMKRAMGDIHRAIEAAKASRKPVFPMPPGHDLKQVGFDPAKGQMTEARRFQIEEIARVYNLPPVFLQDLTHGTYSNSEQQDLHLVKHLIAQWAKAFEEELNLKLFGPRATNRYVEHNLDGLMRGDFAARMAGLAQGIQNAILTPDEARALENRPPRPQGDQLYIQGATVPLGSNVAAADTASNGDTA</sequence>
<comment type="caution">
    <text evidence="1">The sequence shown here is derived from an EMBL/GenBank/DDBJ whole genome shotgun (WGS) entry which is preliminary data.</text>
</comment>
<dbReference type="InterPro" id="IPR006427">
    <property type="entry name" value="Portal_HK97"/>
</dbReference>
<name>A0A562KN18_SPHWJ</name>